<dbReference type="GeneID" id="88811466"/>
<gene>
    <name evidence="1" type="ORF">KKI46_07255</name>
</gene>
<evidence type="ECO:0000313" key="1">
    <source>
        <dbReference type="EMBL" id="QWB31434.1"/>
    </source>
</evidence>
<protein>
    <submittedName>
        <fullName evidence="1">CopG family transcriptional regulator</fullName>
    </submittedName>
</protein>
<dbReference type="RefSeq" id="WP_069940523.1">
    <property type="nucleotide sequence ID" value="NZ_CP075897.1"/>
</dbReference>
<sequence length="61" mass="6968">MSTISICLDDQDAQLIKEYAKANNITISTLVHDVVIDRIEVEIDLKLYHDSMTTYAIELLQ</sequence>
<proteinExistence type="predicted"/>
<reference evidence="1 2" key="1">
    <citation type="submission" date="2021-05" db="EMBL/GenBank/DDBJ databases">
        <title>Biocontrol using Exiguobacterium acetylicum SI17 against litchi downy blight caused by Peronophythora litchii.</title>
        <authorList>
            <person name="Zheng L."/>
        </authorList>
    </citation>
    <scope>NUCLEOTIDE SEQUENCE [LARGE SCALE GENOMIC DNA]</scope>
    <source>
        <strain evidence="1 2">SI17</strain>
    </source>
</reference>
<dbReference type="NCBIfam" id="NF046040">
    <property type="entry name" value="RelB_antitoxin"/>
    <property type="match status" value="1"/>
</dbReference>
<dbReference type="InterPro" id="IPR046257">
    <property type="entry name" value="DUF6290"/>
</dbReference>
<name>A0ABX8GDS1_EXIAC</name>
<evidence type="ECO:0000313" key="2">
    <source>
        <dbReference type="Proteomes" id="UP000679498"/>
    </source>
</evidence>
<accession>A0ABX8GDS1</accession>
<dbReference type="EMBL" id="CP075897">
    <property type="protein sequence ID" value="QWB31434.1"/>
    <property type="molecule type" value="Genomic_DNA"/>
</dbReference>
<dbReference type="Pfam" id="PF19807">
    <property type="entry name" value="DUF6290"/>
    <property type="match status" value="1"/>
</dbReference>
<dbReference type="Proteomes" id="UP000679498">
    <property type="component" value="Chromosome"/>
</dbReference>
<keyword evidence="2" id="KW-1185">Reference proteome</keyword>
<organism evidence="1 2">
    <name type="scientific">Exiguobacterium acetylicum</name>
    <name type="common">Brevibacterium acetylicum</name>
    <dbReference type="NCBI Taxonomy" id="41170"/>
    <lineage>
        <taxon>Bacteria</taxon>
        <taxon>Bacillati</taxon>
        <taxon>Bacillota</taxon>
        <taxon>Bacilli</taxon>
        <taxon>Bacillales</taxon>
        <taxon>Bacillales Family XII. Incertae Sedis</taxon>
        <taxon>Exiguobacterium</taxon>
    </lineage>
</organism>